<dbReference type="Pfam" id="PF12773">
    <property type="entry name" value="DZR"/>
    <property type="match status" value="1"/>
</dbReference>
<gene>
    <name evidence="3" type="ordered locus">Rcas_4058</name>
</gene>
<dbReference type="AlphaFoldDB" id="A7NR94"/>
<dbReference type="Proteomes" id="UP000000263">
    <property type="component" value="Chromosome"/>
</dbReference>
<dbReference type="CDD" id="cd03408">
    <property type="entry name" value="SPFH_like_u1"/>
    <property type="match status" value="1"/>
</dbReference>
<dbReference type="KEGG" id="rca:Rcas_4058"/>
<dbReference type="InterPro" id="IPR036013">
    <property type="entry name" value="Band_7/SPFH_dom_sf"/>
</dbReference>
<dbReference type="InterPro" id="IPR033880">
    <property type="entry name" value="SPFH_YdjI"/>
</dbReference>
<evidence type="ECO:0000313" key="4">
    <source>
        <dbReference type="Proteomes" id="UP000000263"/>
    </source>
</evidence>
<dbReference type="OrthoDB" id="9764015at2"/>
<dbReference type="STRING" id="383372.Rcas_4058"/>
<dbReference type="InterPro" id="IPR025874">
    <property type="entry name" value="DZR"/>
</dbReference>
<evidence type="ECO:0000259" key="1">
    <source>
        <dbReference type="Pfam" id="PF12773"/>
    </source>
</evidence>
<dbReference type="EMBL" id="CP000804">
    <property type="protein sequence ID" value="ABU60090.1"/>
    <property type="molecule type" value="Genomic_DNA"/>
</dbReference>
<dbReference type="PANTHER" id="PTHR37826">
    <property type="entry name" value="FLOTILLIN BAND_7_5 DOMAIN PROTEIN"/>
    <property type="match status" value="1"/>
</dbReference>
<evidence type="ECO:0000313" key="3">
    <source>
        <dbReference type="EMBL" id="ABU60090.1"/>
    </source>
</evidence>
<dbReference type="SUPFAM" id="SSF117892">
    <property type="entry name" value="Band 7/SPFH domain"/>
    <property type="match status" value="1"/>
</dbReference>
<dbReference type="RefSeq" id="WP_012122511.1">
    <property type="nucleotide sequence ID" value="NC_009767.1"/>
</dbReference>
<sequence length="356" mass="38438">MPLLDIVEFVDPTGKTLVARVPPDGNGELRLGSQCIVREGQLAFFARDGRFLDMLIPGRHTLTSNNIPLLIDFIKLPFGSKSPFRADVYFVSLHQHTDLKWGTPQPIPMRDAQFGMVRLRAFGTFIIQVAEPRRLLTAVVGTRGRLTVQDVEEQLRSSIIARVADVIAERMRERQLSVLDLATEYDELSEMAHEVLKDDFAALGLQLTRFYINTISVPEELERRLDQVGGVAAFGGLGDYTRFKAAEALHDAARTGGDSTVGAGIGLGAGMNLGALMGQVLQQQTPTQSPPQPAPITATSSQAATKTCPRCNTAMPANARFCSECGASLLPATCPQCGHAVTTGAKFCIECGAALK</sequence>
<evidence type="ECO:0000259" key="2">
    <source>
        <dbReference type="Pfam" id="PF13421"/>
    </source>
</evidence>
<name>A7NR94_ROSCS</name>
<dbReference type="Gene3D" id="3.30.479.30">
    <property type="entry name" value="Band 7 domain"/>
    <property type="match status" value="1"/>
</dbReference>
<dbReference type="HOGENOM" id="CLU_037108_0_0_0"/>
<keyword evidence="4" id="KW-1185">Reference proteome</keyword>
<protein>
    <submittedName>
        <fullName evidence="3">Putative virion core protein (Lumpy skin disease virus)-like protein</fullName>
    </submittedName>
</protein>
<dbReference type="eggNOG" id="COG4260">
    <property type="taxonomic scope" value="Bacteria"/>
</dbReference>
<proteinExistence type="predicted"/>
<feature type="domain" description="SPFH" evidence="2">
    <location>
        <begin position="26"/>
        <end position="229"/>
    </location>
</feature>
<dbReference type="Pfam" id="PF13421">
    <property type="entry name" value="Band_7_1"/>
    <property type="match status" value="1"/>
</dbReference>
<reference evidence="3 4" key="1">
    <citation type="submission" date="2007-08" db="EMBL/GenBank/DDBJ databases">
        <title>Complete sequence of Roseiflexus castenholzii DSM 13941.</title>
        <authorList>
            <consortium name="US DOE Joint Genome Institute"/>
            <person name="Copeland A."/>
            <person name="Lucas S."/>
            <person name="Lapidus A."/>
            <person name="Barry K."/>
            <person name="Glavina del Rio T."/>
            <person name="Dalin E."/>
            <person name="Tice H."/>
            <person name="Pitluck S."/>
            <person name="Thompson L.S."/>
            <person name="Brettin T."/>
            <person name="Bruce D."/>
            <person name="Detter J.C."/>
            <person name="Han C."/>
            <person name="Tapia R."/>
            <person name="Schmutz J."/>
            <person name="Larimer F."/>
            <person name="Land M."/>
            <person name="Hauser L."/>
            <person name="Kyrpides N."/>
            <person name="Mikhailova N."/>
            <person name="Bryant D.A."/>
            <person name="Hanada S."/>
            <person name="Tsukatani Y."/>
            <person name="Richardson P."/>
        </authorList>
    </citation>
    <scope>NUCLEOTIDE SEQUENCE [LARGE SCALE GENOMIC DNA]</scope>
    <source>
        <strain evidence="4">DSM 13941 / HLO8</strain>
    </source>
</reference>
<organism evidence="3 4">
    <name type="scientific">Roseiflexus castenholzii (strain DSM 13941 / HLO8)</name>
    <dbReference type="NCBI Taxonomy" id="383372"/>
    <lineage>
        <taxon>Bacteria</taxon>
        <taxon>Bacillati</taxon>
        <taxon>Chloroflexota</taxon>
        <taxon>Chloroflexia</taxon>
        <taxon>Chloroflexales</taxon>
        <taxon>Roseiflexineae</taxon>
        <taxon>Roseiflexaceae</taxon>
        <taxon>Roseiflexus</taxon>
    </lineage>
</organism>
<dbReference type="PANTHER" id="PTHR37826:SF2">
    <property type="entry name" value="ZINC-RIBBON DOMAIN-CONTAINING PROTEIN"/>
    <property type="match status" value="1"/>
</dbReference>
<accession>A7NR94</accession>
<feature type="domain" description="DZANK-type" evidence="1">
    <location>
        <begin position="308"/>
        <end position="352"/>
    </location>
</feature>